<dbReference type="AlphaFoldDB" id="A0A3N0Z8B5"/>
<dbReference type="EMBL" id="RJVU01006614">
    <property type="protein sequence ID" value="ROL54571.1"/>
    <property type="molecule type" value="Genomic_DNA"/>
</dbReference>
<reference evidence="2 3" key="1">
    <citation type="submission" date="2018-10" db="EMBL/GenBank/DDBJ databases">
        <title>Genome assembly for a Yunnan-Guizhou Plateau 3E fish, Anabarilius grahami (Regan), and its evolutionary and genetic applications.</title>
        <authorList>
            <person name="Jiang W."/>
        </authorList>
    </citation>
    <scope>NUCLEOTIDE SEQUENCE [LARGE SCALE GENOMIC DNA]</scope>
    <source>
        <strain evidence="2">AG-KIZ</strain>
        <tissue evidence="2">Muscle</tissue>
    </source>
</reference>
<gene>
    <name evidence="2" type="ORF">DPX16_11746</name>
</gene>
<feature type="compositionally biased region" description="Polar residues" evidence="1">
    <location>
        <begin position="1"/>
        <end position="10"/>
    </location>
</feature>
<accession>A0A3N0Z8B5</accession>
<sequence>MNTGWPSSVPNHLRGREREEREEELEGGGEDGAGLAGPTGASTICHCRILDRPHASKHFNTAQPTSNHPRSWDHGQEAASDLCLFHVRHTMNESIHVLVPFHVHLTPGEKHMNERKRTNNKAGNEWLQALENRLIGQMGRALERIK</sequence>
<comment type="caution">
    <text evidence="2">The sequence shown here is derived from an EMBL/GenBank/DDBJ whole genome shotgun (WGS) entry which is preliminary data.</text>
</comment>
<protein>
    <submittedName>
        <fullName evidence="2">Uncharacterized protein</fullName>
    </submittedName>
</protein>
<feature type="compositionally biased region" description="Acidic residues" evidence="1">
    <location>
        <begin position="20"/>
        <end position="29"/>
    </location>
</feature>
<name>A0A3N0Z8B5_ANAGA</name>
<proteinExistence type="predicted"/>
<evidence type="ECO:0000256" key="1">
    <source>
        <dbReference type="SAM" id="MobiDB-lite"/>
    </source>
</evidence>
<evidence type="ECO:0000313" key="2">
    <source>
        <dbReference type="EMBL" id="ROL54571.1"/>
    </source>
</evidence>
<dbReference type="Proteomes" id="UP000281406">
    <property type="component" value="Unassembled WGS sequence"/>
</dbReference>
<evidence type="ECO:0000313" key="3">
    <source>
        <dbReference type="Proteomes" id="UP000281406"/>
    </source>
</evidence>
<keyword evidence="3" id="KW-1185">Reference proteome</keyword>
<organism evidence="2 3">
    <name type="scientific">Anabarilius grahami</name>
    <name type="common">Kanglang fish</name>
    <name type="synonym">Barilius grahami</name>
    <dbReference type="NCBI Taxonomy" id="495550"/>
    <lineage>
        <taxon>Eukaryota</taxon>
        <taxon>Metazoa</taxon>
        <taxon>Chordata</taxon>
        <taxon>Craniata</taxon>
        <taxon>Vertebrata</taxon>
        <taxon>Euteleostomi</taxon>
        <taxon>Actinopterygii</taxon>
        <taxon>Neopterygii</taxon>
        <taxon>Teleostei</taxon>
        <taxon>Ostariophysi</taxon>
        <taxon>Cypriniformes</taxon>
        <taxon>Xenocyprididae</taxon>
        <taxon>Xenocypridinae</taxon>
        <taxon>Xenocypridinae incertae sedis</taxon>
        <taxon>Anabarilius</taxon>
    </lineage>
</organism>
<feature type="region of interest" description="Disordered" evidence="1">
    <location>
        <begin position="1"/>
        <end position="38"/>
    </location>
</feature>